<evidence type="ECO:0000256" key="3">
    <source>
        <dbReference type="SAM" id="MobiDB-lite"/>
    </source>
</evidence>
<dbReference type="InterPro" id="IPR036612">
    <property type="entry name" value="KH_dom_type_1_sf"/>
</dbReference>
<evidence type="ECO:0000313" key="6">
    <source>
        <dbReference type="Proteomes" id="UP000324705"/>
    </source>
</evidence>
<dbReference type="CDD" id="cd22460">
    <property type="entry name" value="KH-I_PEPPER_rpt2_like"/>
    <property type="match status" value="1"/>
</dbReference>
<dbReference type="Gene3D" id="3.30.310.210">
    <property type="match status" value="1"/>
</dbReference>
<dbReference type="InterPro" id="IPR011049">
    <property type="entry name" value="Serralysin-like_metalloprot_C"/>
</dbReference>
<dbReference type="Pfam" id="PF00013">
    <property type="entry name" value="KH_1"/>
    <property type="match status" value="5"/>
</dbReference>
<dbReference type="SUPFAM" id="SSF54791">
    <property type="entry name" value="Eukaryotic type KH-domain (KH-domain type I)"/>
    <property type="match status" value="5"/>
</dbReference>
<feature type="domain" description="K Homology" evidence="4">
    <location>
        <begin position="689"/>
        <end position="759"/>
    </location>
</feature>
<evidence type="ECO:0000259" key="4">
    <source>
        <dbReference type="SMART" id="SM00322"/>
    </source>
</evidence>
<evidence type="ECO:0000313" key="5">
    <source>
        <dbReference type="EMBL" id="VAH04684.1"/>
    </source>
</evidence>
<protein>
    <recommendedName>
        <fullName evidence="4">K Homology domain-containing protein</fullName>
    </recommendedName>
</protein>
<dbReference type="Gene3D" id="3.30.1370.10">
    <property type="entry name" value="K Homology domain, type 1"/>
    <property type="match status" value="3"/>
</dbReference>
<name>A0A9R0UVF8_TRITD</name>
<organism evidence="5 6">
    <name type="scientific">Triticum turgidum subsp. durum</name>
    <name type="common">Durum wheat</name>
    <name type="synonym">Triticum durum</name>
    <dbReference type="NCBI Taxonomy" id="4567"/>
    <lineage>
        <taxon>Eukaryota</taxon>
        <taxon>Viridiplantae</taxon>
        <taxon>Streptophyta</taxon>
        <taxon>Embryophyta</taxon>
        <taxon>Tracheophyta</taxon>
        <taxon>Spermatophyta</taxon>
        <taxon>Magnoliopsida</taxon>
        <taxon>Liliopsida</taxon>
        <taxon>Poales</taxon>
        <taxon>Poaceae</taxon>
        <taxon>BOP clade</taxon>
        <taxon>Pooideae</taxon>
        <taxon>Triticodae</taxon>
        <taxon>Triticeae</taxon>
        <taxon>Triticinae</taxon>
        <taxon>Triticum</taxon>
    </lineage>
</organism>
<feature type="compositionally biased region" description="Polar residues" evidence="3">
    <location>
        <begin position="761"/>
        <end position="771"/>
    </location>
</feature>
<keyword evidence="1" id="KW-0677">Repeat</keyword>
<gene>
    <name evidence="5" type="ORF">TRITD_1Av1G105920</name>
</gene>
<dbReference type="PANTHER" id="PTHR10288">
    <property type="entry name" value="KH DOMAIN CONTAINING RNA BINDING PROTEIN"/>
    <property type="match status" value="1"/>
</dbReference>
<evidence type="ECO:0000256" key="1">
    <source>
        <dbReference type="ARBA" id="ARBA00022737"/>
    </source>
</evidence>
<feature type="compositionally biased region" description="Pro residues" evidence="3">
    <location>
        <begin position="517"/>
        <end position="531"/>
    </location>
</feature>
<feature type="domain" description="K Homology" evidence="4">
    <location>
        <begin position="44"/>
        <end position="114"/>
    </location>
</feature>
<sequence>MDYDNSRRHNQSTSKKRTRFNSDDGKRKRLNYRQDGGHMSSQPIETVYRILCPGKKIGGVLGRGGHVVKALRDETKAKIRVADSIPGADERVIIIFDYQNNSEQASQNISNIDGPENMKPHCFAQDALLKIHDKIAADEDSNDGVTCENSETAGDVTSRILVPGNQVGCLLGKGGSIIQQLRNDTSAGIRVLPSENLPQCALKSDELVQISGAPSLVRKALYEISTRLHRHPRKENPSLEEIIDASTQRKRESPPPLPHENHMLPHLHVDHPPPMPLLDPYRNGPLQYPVPEPEEFSIKILCASELIGPVIGRSGANVRQLEQQTGARIMVQELHKDASGERLIVISSKEIPADPVSPTIEALILLHSKVSESKHKLVTRLVVPSKKVGCIIGEGGKVITEMRRRIGAEIRVYSKADKPKYLSFHDELVQVSGSPDIAREALTEIASRLRNRILRDGISSFDGPPADIFPSRDFTLYGRPANPPYGRLANDTPYGRPANDTPYGRPANDPLYGRPANDPPYGRPANDPPYGRPANDASYGRPANDAPYGRPANDTPYGRPNNKPHDSVDYFSKRREYPSGSPFASDAPPSASYDRYAASARLPTREMPLPVSPGADYMSHRSYHDHMPTDSYSSRGMQQLGLSRAGNSNMQQLGVTRAGNSNAYDYTEAAGQMHGREDYQRVADVTGYSSSSVELRIPNSSLESIVGAGGVNLAEIRQISGARMKLLEARPGSSESIMEIQGMPDQVRVAQSLLQGFIGANSQSVQPSQSSRDVHYPRWN</sequence>
<dbReference type="Gramene" id="TRITD1Av1G105920.9">
    <property type="protein sequence ID" value="TRITD1Av1G105920.9"/>
    <property type="gene ID" value="TRITD1Av1G105920"/>
</dbReference>
<keyword evidence="2" id="KW-0694">RNA-binding</keyword>
<feature type="region of interest" description="Disordered" evidence="3">
    <location>
        <begin position="1"/>
        <end position="40"/>
    </location>
</feature>
<feature type="region of interest" description="Disordered" evidence="3">
    <location>
        <begin position="480"/>
        <end position="591"/>
    </location>
</feature>
<proteinExistence type="predicted"/>
<evidence type="ECO:0000256" key="2">
    <source>
        <dbReference type="PROSITE-ProRule" id="PRU00117"/>
    </source>
</evidence>
<dbReference type="PROSITE" id="PS50084">
    <property type="entry name" value="KH_TYPE_1"/>
    <property type="match status" value="5"/>
</dbReference>
<feature type="compositionally biased region" description="Basic and acidic residues" evidence="3">
    <location>
        <begin position="247"/>
        <end position="257"/>
    </location>
</feature>
<dbReference type="GO" id="GO:0003723">
    <property type="term" value="F:RNA binding"/>
    <property type="evidence" value="ECO:0007669"/>
    <property type="project" value="UniProtKB-UniRule"/>
</dbReference>
<feature type="region of interest" description="Disordered" evidence="3">
    <location>
        <begin position="231"/>
        <end position="257"/>
    </location>
</feature>
<feature type="compositionally biased region" description="Basic residues" evidence="3">
    <location>
        <begin position="8"/>
        <end position="19"/>
    </location>
</feature>
<dbReference type="Proteomes" id="UP000324705">
    <property type="component" value="Chromosome 1A"/>
</dbReference>
<keyword evidence="6" id="KW-1185">Reference proteome</keyword>
<dbReference type="SMART" id="SM00322">
    <property type="entry name" value="KH"/>
    <property type="match status" value="5"/>
</dbReference>
<dbReference type="AlphaFoldDB" id="A0A9R0UVF8"/>
<feature type="compositionally biased region" description="Basic and acidic residues" evidence="3">
    <location>
        <begin position="563"/>
        <end position="577"/>
    </location>
</feature>
<dbReference type="InterPro" id="IPR004087">
    <property type="entry name" value="KH_dom"/>
</dbReference>
<feature type="domain" description="K Homology" evidence="4">
    <location>
        <begin position="154"/>
        <end position="229"/>
    </location>
</feature>
<feature type="region of interest" description="Disordered" evidence="3">
    <location>
        <begin position="761"/>
        <end position="780"/>
    </location>
</feature>
<dbReference type="SUPFAM" id="SSF51120">
    <property type="entry name" value="beta-Roll"/>
    <property type="match status" value="1"/>
</dbReference>
<feature type="domain" description="K Homology" evidence="4">
    <location>
        <begin position="294"/>
        <end position="368"/>
    </location>
</feature>
<feature type="domain" description="K Homology" evidence="4">
    <location>
        <begin position="375"/>
        <end position="450"/>
    </location>
</feature>
<feature type="compositionally biased region" description="Low complexity" evidence="3">
    <location>
        <begin position="578"/>
        <end position="591"/>
    </location>
</feature>
<accession>A0A9R0UVF8</accession>
<reference evidence="5 6" key="1">
    <citation type="submission" date="2017-09" db="EMBL/GenBank/DDBJ databases">
        <authorList>
            <consortium name="International Durum Wheat Genome Sequencing Consortium (IDWGSC)"/>
            <person name="Milanesi L."/>
        </authorList>
    </citation>
    <scope>NUCLEOTIDE SEQUENCE [LARGE SCALE GENOMIC DNA]</scope>
    <source>
        <strain evidence="6">cv. Svevo</strain>
    </source>
</reference>
<dbReference type="EMBL" id="LT934111">
    <property type="protein sequence ID" value="VAH04684.1"/>
    <property type="molecule type" value="Genomic_DNA"/>
</dbReference>
<dbReference type="InterPro" id="IPR004088">
    <property type="entry name" value="KH_dom_type_1"/>
</dbReference>
<dbReference type="CDD" id="cd22459">
    <property type="entry name" value="KH-I_PEPPER_rpt1_like"/>
    <property type="match status" value="1"/>
</dbReference>